<feature type="compositionally biased region" description="Polar residues" evidence="1">
    <location>
        <begin position="11"/>
        <end position="29"/>
    </location>
</feature>
<feature type="compositionally biased region" description="Basic and acidic residues" evidence="1">
    <location>
        <begin position="171"/>
        <end position="192"/>
    </location>
</feature>
<evidence type="ECO:0000313" key="3">
    <source>
        <dbReference type="Proteomes" id="UP001187415"/>
    </source>
</evidence>
<sequence length="219" mass="25351">MVSCKDKNGRGQEQQRVNEQNQDQKSHNSLFFFRADTDGSRQSFDGSTQEEDEQGKWKEEEDAKGNMFINQENAKEDIDNRNGPDHDTDQHRDLDCLSVTGPNRIWQEQQRVNKQDQDQKSHNSLFFFSGDTDGCRQSFKSSTQEEDEQGKRKEEEDAKESIWILINMPENAREDIDNRDGPDHGTDLHRDPGSLSVMEPKWPGNDQVPVTQARHIKED</sequence>
<feature type="compositionally biased region" description="Basic and acidic residues" evidence="1">
    <location>
        <begin position="73"/>
        <end position="95"/>
    </location>
</feature>
<feature type="compositionally biased region" description="Basic and acidic residues" evidence="1">
    <location>
        <begin position="111"/>
        <end position="121"/>
    </location>
</feature>
<gene>
    <name evidence="2" type="ORF">Q5P01_021829</name>
</gene>
<feature type="region of interest" description="Disordered" evidence="1">
    <location>
        <begin position="1"/>
        <end position="219"/>
    </location>
</feature>
<protein>
    <submittedName>
        <fullName evidence="2">Uncharacterized protein</fullName>
    </submittedName>
</protein>
<keyword evidence="3" id="KW-1185">Reference proteome</keyword>
<name>A0AA88LUT4_CHASR</name>
<proteinExistence type="predicted"/>
<accession>A0AA88LUT4</accession>
<feature type="compositionally biased region" description="Basic and acidic residues" evidence="1">
    <location>
        <begin position="149"/>
        <end position="160"/>
    </location>
</feature>
<comment type="caution">
    <text evidence="2">The sequence shown here is derived from an EMBL/GenBank/DDBJ whole genome shotgun (WGS) entry which is preliminary data.</text>
</comment>
<evidence type="ECO:0000256" key="1">
    <source>
        <dbReference type="SAM" id="MobiDB-lite"/>
    </source>
</evidence>
<evidence type="ECO:0000313" key="2">
    <source>
        <dbReference type="EMBL" id="KAK2824654.1"/>
    </source>
</evidence>
<feature type="compositionally biased region" description="Basic and acidic residues" evidence="1">
    <location>
        <begin position="54"/>
        <end position="64"/>
    </location>
</feature>
<dbReference type="Proteomes" id="UP001187415">
    <property type="component" value="Unassembled WGS sequence"/>
</dbReference>
<reference evidence="2" key="1">
    <citation type="submission" date="2023-07" db="EMBL/GenBank/DDBJ databases">
        <title>Chromosome-level Genome Assembly of Striped Snakehead (Channa striata).</title>
        <authorList>
            <person name="Liu H."/>
        </authorList>
    </citation>
    <scope>NUCLEOTIDE SEQUENCE</scope>
    <source>
        <strain evidence="2">Gz</strain>
        <tissue evidence="2">Muscle</tissue>
    </source>
</reference>
<dbReference type="EMBL" id="JAUPFM010000017">
    <property type="protein sequence ID" value="KAK2824654.1"/>
    <property type="molecule type" value="Genomic_DNA"/>
</dbReference>
<organism evidence="2 3">
    <name type="scientific">Channa striata</name>
    <name type="common">Snakehead murrel</name>
    <name type="synonym">Ophicephalus striatus</name>
    <dbReference type="NCBI Taxonomy" id="64152"/>
    <lineage>
        <taxon>Eukaryota</taxon>
        <taxon>Metazoa</taxon>
        <taxon>Chordata</taxon>
        <taxon>Craniata</taxon>
        <taxon>Vertebrata</taxon>
        <taxon>Euteleostomi</taxon>
        <taxon>Actinopterygii</taxon>
        <taxon>Neopterygii</taxon>
        <taxon>Teleostei</taxon>
        <taxon>Neoteleostei</taxon>
        <taxon>Acanthomorphata</taxon>
        <taxon>Anabantaria</taxon>
        <taxon>Anabantiformes</taxon>
        <taxon>Channoidei</taxon>
        <taxon>Channidae</taxon>
        <taxon>Channa</taxon>
    </lineage>
</organism>
<feature type="compositionally biased region" description="Basic and acidic residues" evidence="1">
    <location>
        <begin position="1"/>
        <end position="10"/>
    </location>
</feature>
<dbReference type="AlphaFoldDB" id="A0AA88LUT4"/>